<gene>
    <name evidence="6" type="primary">pdhA</name>
    <name evidence="6" type="ORF">C4520_12310</name>
</gene>
<protein>
    <recommendedName>
        <fullName evidence="4">Pyruvate dehydrogenase E1 component subunit alpha</fullName>
        <ecNumber evidence="4">1.2.4.1</ecNumber>
    </recommendedName>
</protein>
<comment type="subunit">
    <text evidence="4">Heterodimer of an alpha and a beta chain.</text>
</comment>
<comment type="catalytic activity">
    <reaction evidence="4">
        <text>N(6)-[(R)-lipoyl]-L-lysyl-[protein] + pyruvate + H(+) = N(6)-[(R)-S(8)-acetyldihydrolipoyl]-L-lysyl-[protein] + CO2</text>
        <dbReference type="Rhea" id="RHEA:19189"/>
        <dbReference type="Rhea" id="RHEA-COMP:10474"/>
        <dbReference type="Rhea" id="RHEA-COMP:10478"/>
        <dbReference type="ChEBI" id="CHEBI:15361"/>
        <dbReference type="ChEBI" id="CHEBI:15378"/>
        <dbReference type="ChEBI" id="CHEBI:16526"/>
        <dbReference type="ChEBI" id="CHEBI:83099"/>
        <dbReference type="ChEBI" id="CHEBI:83111"/>
        <dbReference type="EC" id="1.2.4.1"/>
    </reaction>
</comment>
<feature type="domain" description="Dehydrogenase E1 component" evidence="5">
    <location>
        <begin position="43"/>
        <end position="330"/>
    </location>
</feature>
<dbReference type="PANTHER" id="PTHR43380">
    <property type="entry name" value="2-OXOISOVALERATE DEHYDROGENASE SUBUNIT ALPHA, MITOCHONDRIAL"/>
    <property type="match status" value="1"/>
</dbReference>
<sequence length="365" mass="40375">MNDLFKEFDPLKDKMLRILDENGILNEQLAPALPDGKVPDFLRWMLLARAADQKALNLQRQGRMGTYASLLGQEAIQLGSAAAMGADDWFFPSYRELLVCIYRGLPLSNVYLYWMGNEIGSRIPEGVNMFPFSVPVGSQILHAVGAAWAAKLQKRKIVVAVYFGDGATSEGDFHEGLNFAGVLRAPVVFICQNNQYAISVPLRRQTAAATIAQKAVAYGFEGIRVDGNDVFACYAATKAAFDKARAGGGPTLIEAVTYRLGAHTTSDDPLRYRDDSEVEQWRASDPLTRLEKYLRARQLINDNFVAEAKAEADARVEQAVTEAEAVEPPAPPDLFQYMFKEMPASLKEQLASLTELFPLKENKRG</sequence>
<comment type="function">
    <text evidence="4">The pyruvate dehydrogenase complex catalyzes the overall conversion of pyruvate to acetyl-CoA and CO(2). It contains multiple copies of three enzymatic components: pyruvate dehydrogenase (E1), dihydrolipoamide acetyltransferase (E2) and lipoamide dehydrogenase (E3).</text>
</comment>
<dbReference type="AlphaFoldDB" id="A0A3A4NWA4"/>
<evidence type="ECO:0000313" key="6">
    <source>
        <dbReference type="EMBL" id="RJP19861.1"/>
    </source>
</evidence>
<reference evidence="6 7" key="1">
    <citation type="journal article" date="2017" name="ISME J.">
        <title>Energy and carbon metabolisms in a deep terrestrial subsurface fluid microbial community.</title>
        <authorList>
            <person name="Momper L."/>
            <person name="Jungbluth S.P."/>
            <person name="Lee M.D."/>
            <person name="Amend J.P."/>
        </authorList>
    </citation>
    <scope>NUCLEOTIDE SEQUENCE [LARGE SCALE GENOMIC DNA]</scope>
    <source>
        <strain evidence="6">SURF_5</strain>
    </source>
</reference>
<keyword evidence="2 4" id="KW-0560">Oxidoreductase</keyword>
<proteinExistence type="predicted"/>
<evidence type="ECO:0000256" key="3">
    <source>
        <dbReference type="ARBA" id="ARBA00023052"/>
    </source>
</evidence>
<organism evidence="6 7">
    <name type="scientific">Abyssobacteria bacterium (strain SURF_5)</name>
    <dbReference type="NCBI Taxonomy" id="2093360"/>
    <lineage>
        <taxon>Bacteria</taxon>
        <taxon>Pseudomonadati</taxon>
        <taxon>Candidatus Hydrogenedentota</taxon>
        <taxon>Candidatus Abyssobacteria</taxon>
    </lineage>
</organism>
<name>A0A3A4NWA4_ABYX5</name>
<keyword evidence="4 6" id="KW-0670">Pyruvate</keyword>
<dbReference type="EC" id="1.2.4.1" evidence="4"/>
<dbReference type="InterPro" id="IPR050771">
    <property type="entry name" value="Alpha-ketoacid_DH_E1_comp"/>
</dbReference>
<comment type="cofactor">
    <cofactor evidence="1 4">
        <name>thiamine diphosphate</name>
        <dbReference type="ChEBI" id="CHEBI:58937"/>
    </cofactor>
</comment>
<dbReference type="Gene3D" id="3.40.50.970">
    <property type="match status" value="1"/>
</dbReference>
<evidence type="ECO:0000313" key="7">
    <source>
        <dbReference type="Proteomes" id="UP000265882"/>
    </source>
</evidence>
<dbReference type="InterPro" id="IPR001017">
    <property type="entry name" value="DH_E1"/>
</dbReference>
<dbReference type="Proteomes" id="UP000265882">
    <property type="component" value="Unassembled WGS sequence"/>
</dbReference>
<evidence type="ECO:0000256" key="4">
    <source>
        <dbReference type="RuleBase" id="RU366007"/>
    </source>
</evidence>
<dbReference type="PANTHER" id="PTHR43380:SF1">
    <property type="entry name" value="2-OXOISOVALERATE DEHYDROGENASE SUBUNIT ALPHA, MITOCHONDRIAL"/>
    <property type="match status" value="1"/>
</dbReference>
<evidence type="ECO:0000259" key="5">
    <source>
        <dbReference type="Pfam" id="PF00676"/>
    </source>
</evidence>
<dbReference type="Pfam" id="PF00676">
    <property type="entry name" value="E1_dh"/>
    <property type="match status" value="1"/>
</dbReference>
<dbReference type="GO" id="GO:0009083">
    <property type="term" value="P:branched-chain amino acid catabolic process"/>
    <property type="evidence" value="ECO:0007669"/>
    <property type="project" value="TreeGrafter"/>
</dbReference>
<accession>A0A3A4NWA4</accession>
<dbReference type="EMBL" id="QZKU01000084">
    <property type="protein sequence ID" value="RJP19861.1"/>
    <property type="molecule type" value="Genomic_DNA"/>
</dbReference>
<evidence type="ECO:0000256" key="1">
    <source>
        <dbReference type="ARBA" id="ARBA00001964"/>
    </source>
</evidence>
<dbReference type="InterPro" id="IPR017596">
    <property type="entry name" value="PdhA/BkdA"/>
</dbReference>
<dbReference type="GO" id="GO:0004739">
    <property type="term" value="F:pyruvate dehydrogenase (acetyl-transferring) activity"/>
    <property type="evidence" value="ECO:0007669"/>
    <property type="project" value="UniProtKB-UniRule"/>
</dbReference>
<dbReference type="NCBIfam" id="TIGR03181">
    <property type="entry name" value="PDH_E1_alph_x"/>
    <property type="match status" value="1"/>
</dbReference>
<keyword evidence="3 4" id="KW-0786">Thiamine pyrophosphate</keyword>
<dbReference type="SUPFAM" id="SSF52518">
    <property type="entry name" value="Thiamin diphosphate-binding fold (THDP-binding)"/>
    <property type="match status" value="1"/>
</dbReference>
<comment type="caution">
    <text evidence="6">The sequence shown here is derived from an EMBL/GenBank/DDBJ whole genome shotgun (WGS) entry which is preliminary data.</text>
</comment>
<dbReference type="InterPro" id="IPR029061">
    <property type="entry name" value="THDP-binding"/>
</dbReference>
<evidence type="ECO:0000256" key="2">
    <source>
        <dbReference type="ARBA" id="ARBA00023002"/>
    </source>
</evidence>
<dbReference type="CDD" id="cd02000">
    <property type="entry name" value="TPP_E1_PDC_ADC_BCADC"/>
    <property type="match status" value="1"/>
</dbReference>